<dbReference type="EMBL" id="KV454448">
    <property type="protein sequence ID" value="ODQ76910.1"/>
    <property type="molecule type" value="Genomic_DNA"/>
</dbReference>
<evidence type="ECO:0000256" key="4">
    <source>
        <dbReference type="ARBA" id="ARBA00022801"/>
    </source>
</evidence>
<dbReference type="GO" id="GO:0016020">
    <property type="term" value="C:membrane"/>
    <property type="evidence" value="ECO:0007669"/>
    <property type="project" value="InterPro"/>
</dbReference>
<dbReference type="GO" id="GO:0009060">
    <property type="term" value="P:aerobic respiration"/>
    <property type="evidence" value="ECO:0007669"/>
    <property type="project" value="InterPro"/>
</dbReference>
<keyword evidence="3" id="KW-0255">Endonuclease</keyword>
<dbReference type="STRING" id="984486.A0A1E3QGZ4"/>
<dbReference type="Gene3D" id="1.20.210.10">
    <property type="entry name" value="Cytochrome c oxidase-like, subunit I domain"/>
    <property type="match status" value="1"/>
</dbReference>
<dbReference type="InterPro" id="IPR051289">
    <property type="entry name" value="LAGLIDADG_Endonuclease"/>
</dbReference>
<dbReference type="Pfam" id="PF00115">
    <property type="entry name" value="COX1"/>
    <property type="match status" value="1"/>
</dbReference>
<keyword evidence="5" id="KW-0404">Intron homing</keyword>
<protein>
    <submittedName>
        <fullName evidence="8">Uncharacterized protein</fullName>
    </submittedName>
</protein>
<feature type="domain" description="DOD-type homing endonuclease" evidence="6">
    <location>
        <begin position="48"/>
        <end position="114"/>
    </location>
</feature>
<dbReference type="AlphaFoldDB" id="A0A1E3QGZ4"/>
<gene>
    <name evidence="8" type="ORF">BABINDRAFT_169586</name>
</gene>
<feature type="domain" description="Cytochrome oxidase subunit I profile" evidence="7">
    <location>
        <begin position="114"/>
        <end position="157"/>
    </location>
</feature>
<organism evidence="8 9">
    <name type="scientific">Babjeviella inositovora NRRL Y-12698</name>
    <dbReference type="NCBI Taxonomy" id="984486"/>
    <lineage>
        <taxon>Eukaryota</taxon>
        <taxon>Fungi</taxon>
        <taxon>Dikarya</taxon>
        <taxon>Ascomycota</taxon>
        <taxon>Saccharomycotina</taxon>
        <taxon>Pichiomycetes</taxon>
        <taxon>Serinales incertae sedis</taxon>
        <taxon>Babjeviella</taxon>
    </lineage>
</organism>
<dbReference type="PANTHER" id="PTHR36181:SF3">
    <property type="entry name" value="INTRON-ENCODED DNA ENDONUCLEASE AI5 BETA"/>
    <property type="match status" value="1"/>
</dbReference>
<dbReference type="InterPro" id="IPR027434">
    <property type="entry name" value="Homing_endonucl"/>
</dbReference>
<keyword evidence="4" id="KW-0378">Hydrolase</keyword>
<evidence type="ECO:0000256" key="1">
    <source>
        <dbReference type="ARBA" id="ARBA00009332"/>
    </source>
</evidence>
<dbReference type="PROSITE" id="PS50819">
    <property type="entry name" value="INTEIN_ENDONUCLEASE"/>
    <property type="match status" value="1"/>
</dbReference>
<accession>A0A1E3QGZ4</accession>
<dbReference type="GO" id="GO:0016787">
    <property type="term" value="F:hydrolase activity"/>
    <property type="evidence" value="ECO:0007669"/>
    <property type="project" value="UniProtKB-KW"/>
</dbReference>
<dbReference type="Gene3D" id="3.10.28.10">
    <property type="entry name" value="Homing endonucleases"/>
    <property type="match status" value="1"/>
</dbReference>
<dbReference type="InterPro" id="IPR000883">
    <property type="entry name" value="Cyt_C_Oxase_1"/>
</dbReference>
<dbReference type="GO" id="GO:0004129">
    <property type="term" value="F:cytochrome-c oxidase activity"/>
    <property type="evidence" value="ECO:0007669"/>
    <property type="project" value="InterPro"/>
</dbReference>
<dbReference type="GO" id="GO:0005739">
    <property type="term" value="C:mitochondrion"/>
    <property type="evidence" value="ECO:0007669"/>
    <property type="project" value="UniProtKB-ARBA"/>
</dbReference>
<dbReference type="PANTHER" id="PTHR36181">
    <property type="entry name" value="INTRON-ENCODED ENDONUCLEASE AI3-RELATED"/>
    <property type="match status" value="1"/>
</dbReference>
<comment type="similarity">
    <text evidence="1">In the C-terminal section; belongs to the LAGLIDADG endonuclease family.</text>
</comment>
<dbReference type="PROSITE" id="PS50855">
    <property type="entry name" value="COX1"/>
    <property type="match status" value="1"/>
</dbReference>
<evidence type="ECO:0000256" key="2">
    <source>
        <dbReference type="ARBA" id="ARBA00022722"/>
    </source>
</evidence>
<evidence type="ECO:0000259" key="7">
    <source>
        <dbReference type="PROSITE" id="PS50855"/>
    </source>
</evidence>
<reference evidence="9" key="1">
    <citation type="submission" date="2016-05" db="EMBL/GenBank/DDBJ databases">
        <title>Comparative genomics of biotechnologically important yeasts.</title>
        <authorList>
            <consortium name="DOE Joint Genome Institute"/>
            <person name="Riley R."/>
            <person name="Haridas S."/>
            <person name="Wolfe K.H."/>
            <person name="Lopes M.R."/>
            <person name="Hittinger C.T."/>
            <person name="Goker M."/>
            <person name="Salamov A."/>
            <person name="Wisecaver J."/>
            <person name="Long T.M."/>
            <person name="Aerts A.L."/>
            <person name="Barry K."/>
            <person name="Choi C."/>
            <person name="Clum A."/>
            <person name="Coughlan A.Y."/>
            <person name="Deshpande S."/>
            <person name="Douglass A.P."/>
            <person name="Hanson S.J."/>
            <person name="Klenk H.-P."/>
            <person name="Labutti K."/>
            <person name="Lapidus A."/>
            <person name="Lindquist E."/>
            <person name="Lipzen A."/>
            <person name="Meier-Kolthoff J.P."/>
            <person name="Ohm R.A."/>
            <person name="Otillar R.P."/>
            <person name="Pangilinan J."/>
            <person name="Peng Y."/>
            <person name="Rokas A."/>
            <person name="Rosa C.A."/>
            <person name="Scheuner C."/>
            <person name="Sibirny A.A."/>
            <person name="Slot J.C."/>
            <person name="Stielow J.B."/>
            <person name="Sun H."/>
            <person name="Kurtzman C.P."/>
            <person name="Blackwell M."/>
            <person name="Grigoriev I.V."/>
            <person name="Jeffries T.W."/>
        </authorList>
    </citation>
    <scope>NUCLEOTIDE SEQUENCE [LARGE SCALE GENOMIC DNA]</scope>
    <source>
        <strain evidence="9">NRRL Y-12698</strain>
    </source>
</reference>
<evidence type="ECO:0000313" key="9">
    <source>
        <dbReference type="Proteomes" id="UP000094336"/>
    </source>
</evidence>
<evidence type="ECO:0000256" key="3">
    <source>
        <dbReference type="ARBA" id="ARBA00022759"/>
    </source>
</evidence>
<keyword evidence="9" id="KW-1185">Reference proteome</keyword>
<evidence type="ECO:0000259" key="6">
    <source>
        <dbReference type="PROSITE" id="PS50819"/>
    </source>
</evidence>
<evidence type="ECO:0000256" key="5">
    <source>
        <dbReference type="ARBA" id="ARBA00022886"/>
    </source>
</evidence>
<dbReference type="InterPro" id="IPR004042">
    <property type="entry name" value="Intein_endonuc_central"/>
</dbReference>
<dbReference type="GO" id="GO:0006314">
    <property type="term" value="P:intron homing"/>
    <property type="evidence" value="ECO:0007669"/>
    <property type="project" value="UniProtKB-KW"/>
</dbReference>
<dbReference type="GO" id="GO:0004519">
    <property type="term" value="F:endonuclease activity"/>
    <property type="evidence" value="ECO:0007669"/>
    <property type="project" value="UniProtKB-KW"/>
</dbReference>
<dbReference type="GeneID" id="30148526"/>
<sequence length="303" mass="33981">MTIKSNKLLLIPEFYHLVNLQAYNAPKVSNHVPKHTKPINDNDLGYYLAGLIDGDGLIKVLSLINVGFIDADGGFQIKLVNRNSKIECRLKLQISQKDPKLLEDIRLFIANIDLPGFGIISHVVSTETGKPVFGSESMIYAMSAIGFLGFIVYAHHIGVVNNGLPLISEHLNKYNRPGGTYSNASSYNIKDEEILGYYLAGLIEGDGYIGVKEISISIDIKDIKNAYYLKKIIGYGQVKPYSHTDIAIRLIFTTKESRKRVYELINGKLIGQYKHNQLIKHNYAERYNLPLKPLAKFNLLSNP</sequence>
<dbReference type="RefSeq" id="XP_018982238.1">
    <property type="nucleotide sequence ID" value="XM_019130673.1"/>
</dbReference>
<dbReference type="OrthoDB" id="4905839at2759"/>
<proteinExistence type="inferred from homology"/>
<dbReference type="SUPFAM" id="SSF81442">
    <property type="entry name" value="Cytochrome c oxidase subunit I-like"/>
    <property type="match status" value="1"/>
</dbReference>
<dbReference type="Pfam" id="PF00961">
    <property type="entry name" value="LAGLIDADG_1"/>
    <property type="match status" value="1"/>
</dbReference>
<dbReference type="SUPFAM" id="SSF55608">
    <property type="entry name" value="Homing endonucleases"/>
    <property type="match status" value="3"/>
</dbReference>
<dbReference type="InterPro" id="IPR023616">
    <property type="entry name" value="Cyt_c_oxase-like_su1_dom"/>
</dbReference>
<dbReference type="InterPro" id="IPR036927">
    <property type="entry name" value="Cyt_c_oxase-like_su1_sf"/>
</dbReference>
<evidence type="ECO:0000313" key="8">
    <source>
        <dbReference type="EMBL" id="ODQ76910.1"/>
    </source>
</evidence>
<dbReference type="InterPro" id="IPR004860">
    <property type="entry name" value="LAGLIDADG_dom"/>
</dbReference>
<name>A0A1E3QGZ4_9ASCO</name>
<dbReference type="Proteomes" id="UP000094336">
    <property type="component" value="Unassembled WGS sequence"/>
</dbReference>
<dbReference type="GO" id="GO:0020037">
    <property type="term" value="F:heme binding"/>
    <property type="evidence" value="ECO:0007669"/>
    <property type="project" value="InterPro"/>
</dbReference>
<keyword evidence="2" id="KW-0540">Nuclease</keyword>